<organism evidence="4 5">
    <name type="scientific">Magnaporthiopsis poae (strain ATCC 64411 / 73-15)</name>
    <name type="common">Kentucky bluegrass fungus</name>
    <name type="synonym">Magnaporthe poae</name>
    <dbReference type="NCBI Taxonomy" id="644358"/>
    <lineage>
        <taxon>Eukaryota</taxon>
        <taxon>Fungi</taxon>
        <taxon>Dikarya</taxon>
        <taxon>Ascomycota</taxon>
        <taxon>Pezizomycotina</taxon>
        <taxon>Sordariomycetes</taxon>
        <taxon>Sordariomycetidae</taxon>
        <taxon>Magnaporthales</taxon>
        <taxon>Magnaporthaceae</taxon>
        <taxon>Magnaporthiopsis</taxon>
    </lineage>
</organism>
<name>A0A0C4DQP9_MAGP6</name>
<gene>
    <name evidence="3" type="ORF">MAPG_02195</name>
</gene>
<dbReference type="EnsemblFungi" id="MAPG_02195T0">
    <property type="protein sequence ID" value="MAPG_02195T0"/>
    <property type="gene ID" value="MAPG_02195"/>
</dbReference>
<evidence type="ECO:0000313" key="5">
    <source>
        <dbReference type="Proteomes" id="UP000011715"/>
    </source>
</evidence>
<dbReference type="EMBL" id="ADBL01000559">
    <property type="status" value="NOT_ANNOTATED_CDS"/>
    <property type="molecule type" value="Genomic_DNA"/>
</dbReference>
<reference evidence="3" key="2">
    <citation type="submission" date="2010-05" db="EMBL/GenBank/DDBJ databases">
        <title>The Genome Sequence of Magnaporthe poae strain ATCC 64411.</title>
        <authorList>
            <consortium name="The Broad Institute Genome Sequencing Platform"/>
            <consortium name="Broad Institute Genome Sequencing Center for Infectious Disease"/>
            <person name="Ma L.-J."/>
            <person name="Dead R."/>
            <person name="Young S."/>
            <person name="Zeng Q."/>
            <person name="Koehrsen M."/>
            <person name="Alvarado L."/>
            <person name="Berlin A."/>
            <person name="Chapman S.B."/>
            <person name="Chen Z."/>
            <person name="Freedman E."/>
            <person name="Gellesch M."/>
            <person name="Goldberg J."/>
            <person name="Griggs A."/>
            <person name="Gujja S."/>
            <person name="Heilman E.R."/>
            <person name="Heiman D."/>
            <person name="Hepburn T."/>
            <person name="Howarth C."/>
            <person name="Jen D."/>
            <person name="Larson L."/>
            <person name="Mehta T."/>
            <person name="Neiman D."/>
            <person name="Pearson M."/>
            <person name="Roberts A."/>
            <person name="Saif S."/>
            <person name="Shea T."/>
            <person name="Shenoy N."/>
            <person name="Sisk P."/>
            <person name="Stolte C."/>
            <person name="Sykes S."/>
            <person name="Walk T."/>
            <person name="White J."/>
            <person name="Yandava C."/>
            <person name="Haas B."/>
            <person name="Nusbaum C."/>
            <person name="Birren B."/>
        </authorList>
    </citation>
    <scope>NUCLEOTIDE SEQUENCE</scope>
    <source>
        <strain evidence="3">ATCC 64411</strain>
    </source>
</reference>
<feature type="region of interest" description="Disordered" evidence="1">
    <location>
        <begin position="276"/>
        <end position="303"/>
    </location>
</feature>
<dbReference type="EMBL" id="GL876967">
    <property type="protein sequence ID" value="KLU83130.1"/>
    <property type="molecule type" value="Genomic_DNA"/>
</dbReference>
<reference evidence="4" key="5">
    <citation type="submission" date="2015-06" db="UniProtKB">
        <authorList>
            <consortium name="EnsemblFungi"/>
        </authorList>
    </citation>
    <scope>IDENTIFICATION</scope>
    <source>
        <strain evidence="4">ATCC 64411</strain>
    </source>
</reference>
<sequence length="459" mass="51385">MANLQLSDETKQRVILSLFQRKISYDDDEIGEDGIADGRRYEEFFVSLNSKRDVELKSLIGVMSLPDRNNLTDEETQGLTDEQLISPQNPGLSDEELVVLIEKAVEEMKTKPEAAHAEVIAAIGAKMREIKPRRPDLGKRPKLEKLLNSAISLWLMINPNSMRPPWTNAGVKLCDAVRGAFYPPIQPRPMVLTDEQLEAERLSENTSIEALLRPRLTASNITRLTSIALDWVDELDSHLDFRESEGSKTSRTVSIFEYNWWLLDAYWMALRQKQRRDAAAPPTPGTGQAAAAAPGPPPETTTFPIPLQVLEEALMSLDLLLPGHQPATRQLLSREGKRTLLSFRAGFVEGNGYYGGGEGEGDAAAPQKLPRPTVSICGRLRLRDFTFYNDRLSELAREYLNPPRDWTTIRRDLRNPVQYYTFWIGLVIFVATLVFGVVASVLAGVQLHYAQHPVAPPTG</sequence>
<keyword evidence="2" id="KW-1133">Transmembrane helix</keyword>
<feature type="transmembrane region" description="Helical" evidence="2">
    <location>
        <begin position="420"/>
        <end position="443"/>
    </location>
</feature>
<evidence type="ECO:0000256" key="2">
    <source>
        <dbReference type="SAM" id="Phobius"/>
    </source>
</evidence>
<proteinExistence type="predicted"/>
<keyword evidence="2" id="KW-0472">Membrane</keyword>
<keyword evidence="2" id="KW-0812">Transmembrane</keyword>
<dbReference type="AlphaFoldDB" id="A0A0C4DQP9"/>
<dbReference type="Proteomes" id="UP000011715">
    <property type="component" value="Unassembled WGS sequence"/>
</dbReference>
<evidence type="ECO:0000313" key="3">
    <source>
        <dbReference type="EMBL" id="KLU83130.1"/>
    </source>
</evidence>
<evidence type="ECO:0000313" key="4">
    <source>
        <dbReference type="EnsemblFungi" id="MAPG_02195T0"/>
    </source>
</evidence>
<evidence type="ECO:0000256" key="1">
    <source>
        <dbReference type="SAM" id="MobiDB-lite"/>
    </source>
</evidence>
<protein>
    <submittedName>
        <fullName evidence="3 4">Uncharacterized protein</fullName>
    </submittedName>
</protein>
<dbReference type="eggNOG" id="ENOG502R2KJ">
    <property type="taxonomic scope" value="Eukaryota"/>
</dbReference>
<dbReference type="VEuPathDB" id="FungiDB:MAPG_02195"/>
<reference evidence="5" key="1">
    <citation type="submission" date="2010-05" db="EMBL/GenBank/DDBJ databases">
        <title>The genome sequence of Magnaporthe poae strain ATCC 64411.</title>
        <authorList>
            <person name="Ma L.-J."/>
            <person name="Dead R."/>
            <person name="Young S."/>
            <person name="Zeng Q."/>
            <person name="Koehrsen M."/>
            <person name="Alvarado L."/>
            <person name="Berlin A."/>
            <person name="Chapman S.B."/>
            <person name="Chen Z."/>
            <person name="Freedman E."/>
            <person name="Gellesch M."/>
            <person name="Goldberg J."/>
            <person name="Griggs A."/>
            <person name="Gujja S."/>
            <person name="Heilman E.R."/>
            <person name="Heiman D."/>
            <person name="Hepburn T."/>
            <person name="Howarth C."/>
            <person name="Jen D."/>
            <person name="Larson L."/>
            <person name="Mehta T."/>
            <person name="Neiman D."/>
            <person name="Pearson M."/>
            <person name="Roberts A."/>
            <person name="Saif S."/>
            <person name="Shea T."/>
            <person name="Shenoy N."/>
            <person name="Sisk P."/>
            <person name="Stolte C."/>
            <person name="Sykes S."/>
            <person name="Walk T."/>
            <person name="White J."/>
            <person name="Yandava C."/>
            <person name="Haas B."/>
            <person name="Nusbaum C."/>
            <person name="Birren B."/>
        </authorList>
    </citation>
    <scope>NUCLEOTIDE SEQUENCE [LARGE SCALE GENOMIC DNA]</scope>
    <source>
        <strain evidence="5">ATCC 64411 / 73-15</strain>
    </source>
</reference>
<dbReference type="OrthoDB" id="5428890at2759"/>
<reference evidence="3" key="3">
    <citation type="submission" date="2011-03" db="EMBL/GenBank/DDBJ databases">
        <title>Annotation of Magnaporthe poae ATCC 64411.</title>
        <authorList>
            <person name="Ma L.-J."/>
            <person name="Dead R."/>
            <person name="Young S.K."/>
            <person name="Zeng Q."/>
            <person name="Gargeya S."/>
            <person name="Fitzgerald M."/>
            <person name="Haas B."/>
            <person name="Abouelleil A."/>
            <person name="Alvarado L."/>
            <person name="Arachchi H.M."/>
            <person name="Berlin A."/>
            <person name="Brown A."/>
            <person name="Chapman S.B."/>
            <person name="Chen Z."/>
            <person name="Dunbar C."/>
            <person name="Freedman E."/>
            <person name="Gearin G."/>
            <person name="Gellesch M."/>
            <person name="Goldberg J."/>
            <person name="Griggs A."/>
            <person name="Gujja S."/>
            <person name="Heiman D."/>
            <person name="Howarth C."/>
            <person name="Larson L."/>
            <person name="Lui A."/>
            <person name="MacDonald P.J.P."/>
            <person name="Mehta T."/>
            <person name="Montmayeur A."/>
            <person name="Murphy C."/>
            <person name="Neiman D."/>
            <person name="Pearson M."/>
            <person name="Priest M."/>
            <person name="Roberts A."/>
            <person name="Saif S."/>
            <person name="Shea T."/>
            <person name="Shenoy N."/>
            <person name="Sisk P."/>
            <person name="Stolte C."/>
            <person name="Sykes S."/>
            <person name="Yandava C."/>
            <person name="Wortman J."/>
            <person name="Nusbaum C."/>
            <person name="Birren B."/>
        </authorList>
    </citation>
    <scope>NUCLEOTIDE SEQUENCE</scope>
    <source>
        <strain evidence="3">ATCC 64411</strain>
    </source>
</reference>
<reference evidence="4" key="4">
    <citation type="journal article" date="2015" name="G3 (Bethesda)">
        <title>Genome sequences of three phytopathogenic species of the Magnaporthaceae family of fungi.</title>
        <authorList>
            <person name="Okagaki L.H."/>
            <person name="Nunes C.C."/>
            <person name="Sailsbery J."/>
            <person name="Clay B."/>
            <person name="Brown D."/>
            <person name="John T."/>
            <person name="Oh Y."/>
            <person name="Young N."/>
            <person name="Fitzgerald M."/>
            <person name="Haas B.J."/>
            <person name="Zeng Q."/>
            <person name="Young S."/>
            <person name="Adiconis X."/>
            <person name="Fan L."/>
            <person name="Levin J.Z."/>
            <person name="Mitchell T.K."/>
            <person name="Okubara P.A."/>
            <person name="Farman M.L."/>
            <person name="Kohn L.M."/>
            <person name="Birren B."/>
            <person name="Ma L.-J."/>
            <person name="Dean R.A."/>
        </authorList>
    </citation>
    <scope>NUCLEOTIDE SEQUENCE</scope>
    <source>
        <strain evidence="4">ATCC 64411 / 73-15</strain>
    </source>
</reference>
<keyword evidence="5" id="KW-1185">Reference proteome</keyword>
<accession>A0A0C4DQP9</accession>